<dbReference type="PANTHER" id="PTHR21327">
    <property type="entry name" value="GTP CYCLOHYDROLASE II-RELATED"/>
    <property type="match status" value="1"/>
</dbReference>
<accession>A0ABU9YY21</accession>
<evidence type="ECO:0000256" key="5">
    <source>
        <dbReference type="ARBA" id="ARBA00022801"/>
    </source>
</evidence>
<feature type="binding site" evidence="9">
    <location>
        <position position="163"/>
    </location>
    <ligand>
        <name>GTP</name>
        <dbReference type="ChEBI" id="CHEBI:37565"/>
    </ligand>
</feature>
<feature type="binding site" evidence="9">
    <location>
        <position position="123"/>
    </location>
    <ligand>
        <name>GTP</name>
        <dbReference type="ChEBI" id="CHEBI:37565"/>
    </ligand>
</feature>
<evidence type="ECO:0000256" key="9">
    <source>
        <dbReference type="HAMAP-Rule" id="MF_00179"/>
    </source>
</evidence>
<feature type="binding site" evidence="9">
    <location>
        <begin position="101"/>
        <end position="103"/>
    </location>
    <ligand>
        <name>GTP</name>
        <dbReference type="ChEBI" id="CHEBI:37565"/>
    </ligand>
</feature>
<feature type="binding site" evidence="9">
    <location>
        <position position="78"/>
    </location>
    <ligand>
        <name>GTP</name>
        <dbReference type="ChEBI" id="CHEBI:37565"/>
    </ligand>
</feature>
<evidence type="ECO:0000256" key="6">
    <source>
        <dbReference type="ARBA" id="ARBA00022833"/>
    </source>
</evidence>
<reference evidence="11 12" key="1">
    <citation type="journal article" date="2018" name="Int. J. Syst. Evol. Microbiol.">
        <title>Uliginosibacterium sediminicola sp. nov., isolated from freshwater sediment.</title>
        <authorList>
            <person name="Hwang W.M."/>
            <person name="Kim S.M."/>
            <person name="Kang K."/>
            <person name="Ahn T.Y."/>
        </authorList>
    </citation>
    <scope>NUCLEOTIDE SEQUENCE [LARGE SCALE GENOMIC DNA]</scope>
    <source>
        <strain evidence="11 12">M1-21</strain>
    </source>
</reference>
<comment type="similarity">
    <text evidence="9">Belongs to the GTP cyclohydrolase II family.</text>
</comment>
<dbReference type="NCBIfam" id="NF001591">
    <property type="entry name" value="PRK00393.1"/>
    <property type="match status" value="1"/>
</dbReference>
<dbReference type="InterPro" id="IPR000926">
    <property type="entry name" value="RibA"/>
</dbReference>
<evidence type="ECO:0000313" key="12">
    <source>
        <dbReference type="Proteomes" id="UP001410394"/>
    </source>
</evidence>
<keyword evidence="2 9" id="KW-0686">Riboflavin biosynthesis</keyword>
<evidence type="ECO:0000256" key="3">
    <source>
        <dbReference type="ARBA" id="ARBA00022723"/>
    </source>
</evidence>
<dbReference type="Proteomes" id="UP001410394">
    <property type="component" value="Unassembled WGS sequence"/>
</dbReference>
<feature type="active site" description="Nucleophile" evidence="9">
    <location>
        <position position="137"/>
    </location>
</feature>
<evidence type="ECO:0000256" key="1">
    <source>
        <dbReference type="ARBA" id="ARBA00004853"/>
    </source>
</evidence>
<organism evidence="11 12">
    <name type="scientific">Uliginosibacterium sediminicola</name>
    <dbReference type="NCBI Taxonomy" id="2024550"/>
    <lineage>
        <taxon>Bacteria</taxon>
        <taxon>Pseudomonadati</taxon>
        <taxon>Pseudomonadota</taxon>
        <taxon>Betaproteobacteria</taxon>
        <taxon>Rhodocyclales</taxon>
        <taxon>Zoogloeaceae</taxon>
        <taxon>Uliginosibacterium</taxon>
    </lineage>
</organism>
<name>A0ABU9YY21_9RHOO</name>
<sequence>MNSRAKQADAGVVRVAQARLPTRHGEFESLAFRNVHSGVEHLVLCRGELGAGPVLARVHSECLTGDVFGSRRCDCGEQLDLAMQRIAEAGCGVLIYLRGQEGRGIGLANKIHAYELQDGGLDTVDANLALDLPVDARSYDDAVEILRSLGVSALRLMSNNPLKAEALIAAGVNVVERLPHSVPSRPENRHYMETKRARMGHQIAAEDLPPTP</sequence>
<evidence type="ECO:0000256" key="2">
    <source>
        <dbReference type="ARBA" id="ARBA00022619"/>
    </source>
</evidence>
<dbReference type="RefSeq" id="WP_345919461.1">
    <property type="nucleotide sequence ID" value="NZ_JBDIVE010000004.1"/>
</dbReference>
<dbReference type="EC" id="3.5.4.25" evidence="9"/>
<dbReference type="GO" id="GO:0003935">
    <property type="term" value="F:GTP cyclohydrolase II activity"/>
    <property type="evidence" value="ECO:0007669"/>
    <property type="project" value="UniProtKB-EC"/>
</dbReference>
<comment type="pathway">
    <text evidence="1 9">Cofactor biosynthesis; riboflavin biosynthesis; 5-amino-6-(D-ribitylamino)uracil from GTP: step 1/4.</text>
</comment>
<feature type="binding site" evidence="9">
    <location>
        <position position="75"/>
    </location>
    <ligand>
        <name>Zn(2+)</name>
        <dbReference type="ChEBI" id="CHEBI:29105"/>
        <note>catalytic</note>
    </ligand>
</feature>
<dbReference type="CDD" id="cd00641">
    <property type="entry name" value="GTP_cyclohydro2"/>
    <property type="match status" value="1"/>
</dbReference>
<proteinExistence type="inferred from homology"/>
<dbReference type="Pfam" id="PF00925">
    <property type="entry name" value="GTP_cyclohydro2"/>
    <property type="match status" value="1"/>
</dbReference>
<gene>
    <name evidence="9 11" type="primary">ribA</name>
    <name evidence="11" type="ORF">ABDB84_09385</name>
</gene>
<comment type="function">
    <text evidence="9">Catalyzes the conversion of GTP to 2,5-diamino-6-ribosylamino-4(3H)-pyrimidinone 5'-phosphate (DARP), formate and pyrophosphate.</text>
</comment>
<dbReference type="NCBIfam" id="TIGR00505">
    <property type="entry name" value="ribA"/>
    <property type="match status" value="1"/>
</dbReference>
<keyword evidence="5 9" id="KW-0378">Hydrolase</keyword>
<keyword evidence="4 9" id="KW-0547">Nucleotide-binding</keyword>
<evidence type="ECO:0000313" key="11">
    <source>
        <dbReference type="EMBL" id="MEN3068689.1"/>
    </source>
</evidence>
<dbReference type="Gene3D" id="3.40.50.10990">
    <property type="entry name" value="GTP cyclohydrolase II"/>
    <property type="match status" value="1"/>
</dbReference>
<evidence type="ECO:0000256" key="7">
    <source>
        <dbReference type="ARBA" id="ARBA00023134"/>
    </source>
</evidence>
<feature type="domain" description="GTP cyclohydrolase II" evidence="10">
    <location>
        <begin position="14"/>
        <end position="179"/>
    </location>
</feature>
<dbReference type="InterPro" id="IPR036144">
    <property type="entry name" value="RibA-like_sf"/>
</dbReference>
<feature type="binding site" evidence="9">
    <location>
        <position position="73"/>
    </location>
    <ligand>
        <name>Zn(2+)</name>
        <dbReference type="ChEBI" id="CHEBI:29105"/>
        <note>catalytic</note>
    </ligand>
</feature>
<dbReference type="InterPro" id="IPR032677">
    <property type="entry name" value="GTP_cyclohydro_II"/>
</dbReference>
<comment type="catalytic activity">
    <reaction evidence="8 9">
        <text>GTP + 4 H2O = 2,5-diamino-6-hydroxy-4-(5-phosphoribosylamino)-pyrimidine + formate + 2 phosphate + 3 H(+)</text>
        <dbReference type="Rhea" id="RHEA:23704"/>
        <dbReference type="ChEBI" id="CHEBI:15377"/>
        <dbReference type="ChEBI" id="CHEBI:15378"/>
        <dbReference type="ChEBI" id="CHEBI:15740"/>
        <dbReference type="ChEBI" id="CHEBI:37565"/>
        <dbReference type="ChEBI" id="CHEBI:43474"/>
        <dbReference type="ChEBI" id="CHEBI:58614"/>
        <dbReference type="EC" id="3.5.4.25"/>
    </reaction>
</comment>
<feature type="active site" description="Proton acceptor" evidence="9">
    <location>
        <position position="135"/>
    </location>
</feature>
<feature type="binding site" evidence="9">
    <location>
        <begin position="57"/>
        <end position="61"/>
    </location>
    <ligand>
        <name>GTP</name>
        <dbReference type="ChEBI" id="CHEBI:37565"/>
    </ligand>
</feature>
<evidence type="ECO:0000256" key="8">
    <source>
        <dbReference type="ARBA" id="ARBA00049295"/>
    </source>
</evidence>
<feature type="binding site" evidence="9">
    <location>
        <position position="62"/>
    </location>
    <ligand>
        <name>Zn(2+)</name>
        <dbReference type="ChEBI" id="CHEBI:29105"/>
        <note>catalytic</note>
    </ligand>
</feature>
<dbReference type="SUPFAM" id="SSF142695">
    <property type="entry name" value="RibA-like"/>
    <property type="match status" value="1"/>
</dbReference>
<evidence type="ECO:0000256" key="4">
    <source>
        <dbReference type="ARBA" id="ARBA00022741"/>
    </source>
</evidence>
<keyword evidence="6 9" id="KW-0862">Zinc</keyword>
<comment type="caution">
    <text evidence="11">The sequence shown here is derived from an EMBL/GenBank/DDBJ whole genome shotgun (WGS) entry which is preliminary data.</text>
</comment>
<evidence type="ECO:0000259" key="10">
    <source>
        <dbReference type="Pfam" id="PF00925"/>
    </source>
</evidence>
<keyword evidence="3 9" id="KW-0479">Metal-binding</keyword>
<feature type="binding site" evidence="9">
    <location>
        <position position="158"/>
    </location>
    <ligand>
        <name>GTP</name>
        <dbReference type="ChEBI" id="CHEBI:37565"/>
    </ligand>
</feature>
<dbReference type="PANTHER" id="PTHR21327:SF18">
    <property type="entry name" value="3,4-DIHYDROXY-2-BUTANONE 4-PHOSPHATE SYNTHASE"/>
    <property type="match status" value="1"/>
</dbReference>
<comment type="cofactor">
    <cofactor evidence="9">
        <name>Zn(2+)</name>
        <dbReference type="ChEBI" id="CHEBI:29105"/>
    </cofactor>
    <text evidence="9">Binds 1 zinc ion per subunit.</text>
</comment>
<protein>
    <recommendedName>
        <fullName evidence="9">GTP cyclohydrolase-2</fullName>
        <ecNumber evidence="9">3.5.4.25</ecNumber>
    </recommendedName>
    <alternativeName>
        <fullName evidence="9">GTP cyclohydrolase II</fullName>
    </alternativeName>
</protein>
<dbReference type="EMBL" id="JBDIVE010000004">
    <property type="protein sequence ID" value="MEN3068689.1"/>
    <property type="molecule type" value="Genomic_DNA"/>
</dbReference>
<dbReference type="HAMAP" id="MF_00179">
    <property type="entry name" value="RibA"/>
    <property type="match status" value="1"/>
</dbReference>
<keyword evidence="7 9" id="KW-0342">GTP-binding</keyword>
<keyword evidence="12" id="KW-1185">Reference proteome</keyword>